<feature type="chain" id="PRO_5037207531" description="PEP-CTERM sorting domain-containing protein" evidence="2">
    <location>
        <begin position="22"/>
        <end position="206"/>
    </location>
</feature>
<keyword evidence="1" id="KW-0472">Membrane</keyword>
<proteinExistence type="predicted"/>
<evidence type="ECO:0008006" key="5">
    <source>
        <dbReference type="Google" id="ProtNLM"/>
    </source>
</evidence>
<dbReference type="EMBL" id="JAEPWM010000010">
    <property type="protein sequence ID" value="MBK6008528.1"/>
    <property type="molecule type" value="Genomic_DNA"/>
</dbReference>
<keyword evidence="1" id="KW-1133">Transmembrane helix</keyword>
<accession>A0A934TW53</accession>
<dbReference type="RefSeq" id="WP_201175964.1">
    <property type="nucleotide sequence ID" value="NZ_JAEPWM010000010.1"/>
</dbReference>
<evidence type="ECO:0000256" key="1">
    <source>
        <dbReference type="SAM" id="Phobius"/>
    </source>
</evidence>
<protein>
    <recommendedName>
        <fullName evidence="5">PEP-CTERM sorting domain-containing protein</fullName>
    </recommendedName>
</protein>
<feature type="transmembrane region" description="Helical" evidence="1">
    <location>
        <begin position="177"/>
        <end position="195"/>
    </location>
</feature>
<dbReference type="AlphaFoldDB" id="A0A934TW53"/>
<name>A0A934TW53_9BURK</name>
<comment type="caution">
    <text evidence="3">The sequence shown here is derived from an EMBL/GenBank/DDBJ whole genome shotgun (WGS) entry which is preliminary data.</text>
</comment>
<keyword evidence="2" id="KW-0732">Signal</keyword>
<evidence type="ECO:0000313" key="4">
    <source>
        <dbReference type="Proteomes" id="UP000630528"/>
    </source>
</evidence>
<gene>
    <name evidence="3" type="ORF">JJB11_20700</name>
</gene>
<evidence type="ECO:0000313" key="3">
    <source>
        <dbReference type="EMBL" id="MBK6008528.1"/>
    </source>
</evidence>
<keyword evidence="4" id="KW-1185">Reference proteome</keyword>
<keyword evidence="1" id="KW-0812">Transmembrane</keyword>
<sequence>MLTRTRCLLLAAAAFAGLAHAGTVGTWYDVDDVDGAFTLTYKSKTYNLSATPALYLDDQVWYYNANLTPQSPSALETVVENRYGLLAGSLSTVAYCDNVSTGSCVKATAKNATLNGVPTSTFTATTPFDYLAIHLGNGELIFHWSLATSTFTLAGMPTASISNYRAFVGPQVLATPLPGAALLFASALGGAGFVARRRGRKQPSAA</sequence>
<evidence type="ECO:0000256" key="2">
    <source>
        <dbReference type="SAM" id="SignalP"/>
    </source>
</evidence>
<reference evidence="3" key="2">
    <citation type="submission" date="2021-01" db="EMBL/GenBank/DDBJ databases">
        <authorList>
            <person name="Kang M."/>
        </authorList>
    </citation>
    <scope>NUCLEOTIDE SEQUENCE</scope>
    <source>
        <strain evidence="3">KACC 17527</strain>
    </source>
</reference>
<dbReference type="Proteomes" id="UP000630528">
    <property type="component" value="Unassembled WGS sequence"/>
</dbReference>
<reference evidence="3" key="1">
    <citation type="journal article" date="2012" name="J. Microbiol. Biotechnol.">
        <title>Ramlibacter ginsenosidimutans sp. nov., with ginsenoside-converting activity.</title>
        <authorList>
            <person name="Wang L."/>
            <person name="An D.S."/>
            <person name="Kim S.G."/>
            <person name="Jin F.X."/>
            <person name="Kim S.C."/>
            <person name="Lee S.T."/>
            <person name="Im W.T."/>
        </authorList>
    </citation>
    <scope>NUCLEOTIDE SEQUENCE</scope>
    <source>
        <strain evidence="3">KACC 17527</strain>
    </source>
</reference>
<organism evidence="3 4">
    <name type="scientific">Ramlibacter ginsenosidimutans</name>
    <dbReference type="NCBI Taxonomy" id="502333"/>
    <lineage>
        <taxon>Bacteria</taxon>
        <taxon>Pseudomonadati</taxon>
        <taxon>Pseudomonadota</taxon>
        <taxon>Betaproteobacteria</taxon>
        <taxon>Burkholderiales</taxon>
        <taxon>Comamonadaceae</taxon>
        <taxon>Ramlibacter</taxon>
    </lineage>
</organism>
<feature type="signal peptide" evidence="2">
    <location>
        <begin position="1"/>
        <end position="21"/>
    </location>
</feature>